<evidence type="ECO:0000256" key="3">
    <source>
        <dbReference type="ARBA" id="ARBA00007592"/>
    </source>
</evidence>
<evidence type="ECO:0000256" key="9">
    <source>
        <dbReference type="ARBA" id="ARBA00023239"/>
    </source>
</evidence>
<evidence type="ECO:0000256" key="13">
    <source>
        <dbReference type="PIRNR" id="PIRNR001365"/>
    </source>
</evidence>
<evidence type="ECO:0000256" key="14">
    <source>
        <dbReference type="PIRSR" id="PIRSR001365-1"/>
    </source>
</evidence>
<keyword evidence="6 12" id="KW-0028">Amino-acid biosynthesis</keyword>
<dbReference type="KEGG" id="taqu:KDW03_12060"/>
<evidence type="ECO:0000256" key="5">
    <source>
        <dbReference type="ARBA" id="ARBA00022490"/>
    </source>
</evidence>
<dbReference type="InterPro" id="IPR013785">
    <property type="entry name" value="Aldolase_TIM"/>
</dbReference>
<keyword evidence="10 12" id="KW-0704">Schiff base</keyword>
<feature type="active site" description="Proton donor/acceptor" evidence="12 14">
    <location>
        <position position="132"/>
    </location>
</feature>
<dbReference type="GO" id="GO:0005829">
    <property type="term" value="C:cytosol"/>
    <property type="evidence" value="ECO:0007669"/>
    <property type="project" value="TreeGrafter"/>
</dbReference>
<dbReference type="Pfam" id="PF00701">
    <property type="entry name" value="DHDPS"/>
    <property type="match status" value="1"/>
</dbReference>
<reference evidence="18" key="1">
    <citation type="submission" date="2021-04" db="EMBL/GenBank/DDBJ databases">
        <authorList>
            <person name="Postec A."/>
        </authorList>
    </citation>
    <scope>NUCLEOTIDE SEQUENCE</scope>
    <source>
        <strain evidence="18">F1F22</strain>
    </source>
</reference>
<proteinExistence type="inferred from homology"/>
<keyword evidence="17" id="KW-1133">Transmembrane helix</keyword>
<evidence type="ECO:0000256" key="1">
    <source>
        <dbReference type="ARBA" id="ARBA00003294"/>
    </source>
</evidence>
<dbReference type="GO" id="GO:0019877">
    <property type="term" value="P:diaminopimelate biosynthetic process"/>
    <property type="evidence" value="ECO:0007669"/>
    <property type="project" value="UniProtKB-UniRule"/>
</dbReference>
<comment type="caution">
    <text evidence="12">Was originally thought to be a dihydrodipicolinate synthase (DHDPS), catalyzing the condensation of (S)-aspartate-beta-semialdehyde [(S)-ASA] and pyruvate to dihydrodipicolinate (DHDP). However, it was shown in E.coli that the product of the enzymatic reaction is not dihydrodipicolinate but in fact (4S)-4-hydroxy-2,3,4,5-tetrahydro-(2S)-dipicolinic acid (HTPA), and that the consecutive dehydration reaction leading to DHDP is not spontaneous but catalyzed by DapB.</text>
</comment>
<evidence type="ECO:0000256" key="12">
    <source>
        <dbReference type="HAMAP-Rule" id="MF_00418"/>
    </source>
</evidence>
<dbReference type="GO" id="GO:0009089">
    <property type="term" value="P:lysine biosynthetic process via diaminopimelate"/>
    <property type="evidence" value="ECO:0007669"/>
    <property type="project" value="UniProtKB-UniRule"/>
</dbReference>
<organism evidence="18 19">
    <name type="scientific">Thermospira aquatica</name>
    <dbReference type="NCBI Taxonomy" id="2828656"/>
    <lineage>
        <taxon>Bacteria</taxon>
        <taxon>Pseudomonadati</taxon>
        <taxon>Spirochaetota</taxon>
        <taxon>Spirochaetia</taxon>
        <taxon>Brevinematales</taxon>
        <taxon>Thermospiraceae</taxon>
        <taxon>Thermospira</taxon>
    </lineage>
</organism>
<dbReference type="AlphaFoldDB" id="A0AAX3BDL6"/>
<comment type="subcellular location">
    <subcellularLocation>
        <location evidence="12">Cytoplasm</location>
    </subcellularLocation>
</comment>
<keyword evidence="5 12" id="KW-0963">Cytoplasm</keyword>
<evidence type="ECO:0000256" key="8">
    <source>
        <dbReference type="ARBA" id="ARBA00023154"/>
    </source>
</evidence>
<dbReference type="PRINTS" id="PR00146">
    <property type="entry name" value="DHPICSNTHASE"/>
</dbReference>
<evidence type="ECO:0000256" key="6">
    <source>
        <dbReference type="ARBA" id="ARBA00022605"/>
    </source>
</evidence>
<feature type="binding site" evidence="12 15">
    <location>
        <position position="202"/>
    </location>
    <ligand>
        <name>pyruvate</name>
        <dbReference type="ChEBI" id="CHEBI:15361"/>
    </ligand>
</feature>
<dbReference type="PANTHER" id="PTHR12128">
    <property type="entry name" value="DIHYDRODIPICOLINATE SYNTHASE"/>
    <property type="match status" value="1"/>
</dbReference>
<protein>
    <recommendedName>
        <fullName evidence="4 12">4-hydroxy-tetrahydrodipicolinate synthase</fullName>
        <shortName evidence="12">HTPA synthase</shortName>
        <ecNumber evidence="4 12">4.3.3.7</ecNumber>
    </recommendedName>
</protein>
<evidence type="ECO:0000256" key="7">
    <source>
        <dbReference type="ARBA" id="ARBA00022915"/>
    </source>
</evidence>
<dbReference type="InterPro" id="IPR020625">
    <property type="entry name" value="Schiff_base-form_aldolases_AS"/>
</dbReference>
<comment type="function">
    <text evidence="1 12">Catalyzes the condensation of (S)-aspartate-beta-semialdehyde [(S)-ASA] and pyruvate to 4-hydroxy-tetrahydrodipicolinate (HTPA).</text>
</comment>
<keyword evidence="9 12" id="KW-0456">Lyase</keyword>
<dbReference type="PANTHER" id="PTHR12128:SF66">
    <property type="entry name" value="4-HYDROXY-2-OXOGLUTARATE ALDOLASE, MITOCHONDRIAL"/>
    <property type="match status" value="1"/>
</dbReference>
<dbReference type="RefSeq" id="WP_271435327.1">
    <property type="nucleotide sequence ID" value="NZ_CP073355.1"/>
</dbReference>
<feature type="binding site" evidence="12 15">
    <location>
        <position position="44"/>
    </location>
    <ligand>
        <name>pyruvate</name>
        <dbReference type="ChEBI" id="CHEBI:15361"/>
    </ligand>
</feature>
<dbReference type="SUPFAM" id="SSF51569">
    <property type="entry name" value="Aldolase"/>
    <property type="match status" value="1"/>
</dbReference>
<dbReference type="PIRSF" id="PIRSF001365">
    <property type="entry name" value="DHDPS"/>
    <property type="match status" value="1"/>
</dbReference>
<comment type="similarity">
    <text evidence="3 12 13">Belongs to the DapA family.</text>
</comment>
<evidence type="ECO:0000256" key="4">
    <source>
        <dbReference type="ARBA" id="ARBA00012086"/>
    </source>
</evidence>
<comment type="catalytic activity">
    <reaction evidence="11 12">
        <text>L-aspartate 4-semialdehyde + pyruvate = (2S,4S)-4-hydroxy-2,3,4,5-tetrahydrodipicolinate + H2O + H(+)</text>
        <dbReference type="Rhea" id="RHEA:34171"/>
        <dbReference type="ChEBI" id="CHEBI:15361"/>
        <dbReference type="ChEBI" id="CHEBI:15377"/>
        <dbReference type="ChEBI" id="CHEBI:15378"/>
        <dbReference type="ChEBI" id="CHEBI:67139"/>
        <dbReference type="ChEBI" id="CHEBI:537519"/>
        <dbReference type="EC" id="4.3.3.7"/>
    </reaction>
</comment>
<feature type="site" description="L-lysine inhibitor binding" evidence="16">
    <location>
        <position position="105"/>
    </location>
</feature>
<comment type="pathway">
    <text evidence="2 12">Amino-acid biosynthesis; L-lysine biosynthesis via DAP pathway; (S)-tetrahydrodipicolinate from L-aspartate: step 3/4.</text>
</comment>
<dbReference type="HAMAP" id="MF_00418">
    <property type="entry name" value="DapA"/>
    <property type="match status" value="1"/>
</dbReference>
<evidence type="ECO:0000256" key="10">
    <source>
        <dbReference type="ARBA" id="ARBA00023270"/>
    </source>
</evidence>
<evidence type="ECO:0000313" key="19">
    <source>
        <dbReference type="Proteomes" id="UP001056539"/>
    </source>
</evidence>
<dbReference type="SMART" id="SM01130">
    <property type="entry name" value="DHDPS"/>
    <property type="match status" value="1"/>
</dbReference>
<feature type="active site" description="Schiff-base intermediate with substrate" evidence="12 14">
    <location>
        <position position="160"/>
    </location>
</feature>
<dbReference type="NCBIfam" id="TIGR00674">
    <property type="entry name" value="dapA"/>
    <property type="match status" value="1"/>
</dbReference>
<dbReference type="PROSITE" id="PS00665">
    <property type="entry name" value="DHDPS_1"/>
    <property type="match status" value="1"/>
</dbReference>
<feature type="site" description="Part of a proton relay during catalysis" evidence="12 16">
    <location>
        <position position="43"/>
    </location>
</feature>
<evidence type="ECO:0000256" key="17">
    <source>
        <dbReference type="SAM" id="Phobius"/>
    </source>
</evidence>
<dbReference type="Proteomes" id="UP001056539">
    <property type="component" value="Chromosome"/>
</dbReference>
<feature type="site" description="L-lysine inhibitor binding; via carbonyl oxygen" evidence="16">
    <location>
        <position position="48"/>
    </location>
</feature>
<keyword evidence="17" id="KW-0472">Membrane</keyword>
<keyword evidence="7 12" id="KW-0220">Diaminopimelate biosynthesis</keyword>
<feature type="site" description="Part of a proton relay during catalysis" evidence="12">
    <location>
        <position position="106"/>
    </location>
</feature>
<feature type="site" description="L-lysine inhibitor binding" evidence="16">
    <location>
        <position position="106"/>
    </location>
</feature>
<evidence type="ECO:0000256" key="16">
    <source>
        <dbReference type="PIRSR" id="PIRSR001365-3"/>
    </source>
</evidence>
<dbReference type="InterPro" id="IPR002220">
    <property type="entry name" value="DapA-like"/>
</dbReference>
<feature type="site" description="L-lysine inhibitor binding" evidence="16">
    <location>
        <position position="83"/>
    </location>
</feature>
<sequence length="294" mass="32171">MFRGSMVALITPFKNGEVDYEALENLVEWHIAEGTDALVPCGTTGESATLSHAEHKEVVSFVVKKVRGRIPVIAGTGSNSTREAIELAQAAKEVGADAHLSITPYYNKPTQEGLYLHFKAIQDAVALPMILYNVPGRTAVSLSPETMGRLSELPHVIGVKEATGDLKYAAEMMEKVKSGFLLISGDDFTAYALLAMGGVGAISVTANILPKQNHEMFASYFAGDRERAQKIFFEMLPFHRMMFVETNPIPVKAAAYYMGRIPNLEYRLPLCPLSSANEAKLRDFLKSQGLLKIS</sequence>
<feature type="transmembrane region" description="Helical" evidence="17">
    <location>
        <begin position="188"/>
        <end position="209"/>
    </location>
</feature>
<dbReference type="GO" id="GO:0008840">
    <property type="term" value="F:4-hydroxy-tetrahydrodipicolinate synthase activity"/>
    <property type="evidence" value="ECO:0007669"/>
    <property type="project" value="UniProtKB-UniRule"/>
</dbReference>
<dbReference type="Gene3D" id="3.20.20.70">
    <property type="entry name" value="Aldolase class I"/>
    <property type="match status" value="1"/>
</dbReference>
<evidence type="ECO:0000256" key="15">
    <source>
        <dbReference type="PIRSR" id="PIRSR001365-2"/>
    </source>
</evidence>
<reference evidence="18" key="2">
    <citation type="submission" date="2022-06" db="EMBL/GenBank/DDBJ databases">
        <title>Thermospira aquatica gen. nov., sp. nov.</title>
        <authorList>
            <person name="Ben Ali Gam Z."/>
            <person name="Labat M."/>
        </authorList>
    </citation>
    <scope>NUCLEOTIDE SEQUENCE</scope>
    <source>
        <strain evidence="18">F1F22</strain>
    </source>
</reference>
<evidence type="ECO:0000313" key="18">
    <source>
        <dbReference type="EMBL" id="URA10195.1"/>
    </source>
</evidence>
<dbReference type="EC" id="4.3.3.7" evidence="4 12"/>
<name>A0AAX3BDL6_9SPIR</name>
<keyword evidence="8 12" id="KW-0457">Lysine biosynthesis</keyword>
<gene>
    <name evidence="12" type="primary">dapA</name>
    <name evidence="18" type="ORF">KDW03_12060</name>
</gene>
<dbReference type="PROSITE" id="PS00666">
    <property type="entry name" value="DHDPS_2"/>
    <property type="match status" value="1"/>
</dbReference>
<evidence type="ECO:0000256" key="2">
    <source>
        <dbReference type="ARBA" id="ARBA00005120"/>
    </source>
</evidence>
<evidence type="ECO:0000256" key="11">
    <source>
        <dbReference type="ARBA" id="ARBA00047836"/>
    </source>
</evidence>
<feature type="site" description="L-lysine inhibitor binding" evidence="16">
    <location>
        <position position="79"/>
    </location>
</feature>
<dbReference type="InterPro" id="IPR020624">
    <property type="entry name" value="Schiff_base-form_aldolases_CS"/>
</dbReference>
<keyword evidence="19" id="KW-1185">Reference proteome</keyword>
<dbReference type="EMBL" id="CP073355">
    <property type="protein sequence ID" value="URA10195.1"/>
    <property type="molecule type" value="Genomic_DNA"/>
</dbReference>
<dbReference type="CDD" id="cd00950">
    <property type="entry name" value="DHDPS"/>
    <property type="match status" value="1"/>
</dbReference>
<dbReference type="InterPro" id="IPR005263">
    <property type="entry name" value="DapA"/>
</dbReference>
<comment type="subunit">
    <text evidence="12">Homotetramer; dimer of dimers.</text>
</comment>
<accession>A0AAX3BDL6</accession>
<keyword evidence="17" id="KW-0812">Transmembrane</keyword>